<sequence length="715" mass="81809">MDKETLANHISRLGKRDFEIACRLILHDIFNLIAVNVDGANDGGTDFAVFNSEGNRTKAAYQITTQKTDIRNKAYKDASKCISKLHVDRFYFLSTYSLSETDARMIEAEILNELKIPSTVLSPNVIADLLISNRLESKLLDATGFPDLRAYNSSSLDYREMALHSYTILSNDAKNLKAQIYDDSMILVLSDYPEGLNETEVIDKAIDLLCLSETKKELLHKRIGALFTHRIIQRTDENKITLTNNAIQDVKARKSLYERELEDLSAAQTDLFHEYGVDWTKEDSKQASIWIANAYIAQQLSILKQAKTSMASNSLLAIGTKSGIDRLKEFLIKEKKIPTNQIDVIIEKMIGMASSHPLIVKITSASVYIALEGSNPLTASKVLGANRWSDIYLLVEPTIGIPYLCSQLYKGKVNRYFDNAILSIKRAKELGIMLRIPYFYIKECAGHLHMARKFDGIDLDPNEMQYSSNAFVANYYALRAQGVHMPDSFMEYLATFSPAIKIEHNDYADWIREIMTNIQSFFTRSGIEFAETPTYTADELKLYETEYSYYLQNNNLTKPQHLMRNDIYALKYTEERVSKYGEHWMILTFDNSLTQVAQKCEHEAWVNNPFSFLDMAEITKDLSDKKFYSLVHAVASYSQQALSIGARIIDRVVLYASKEMQDWEFRRDINKFKSELITRAQNDNINYMVEVDQKTDDFLKTHGISMTNELENVDI</sequence>
<name>A0AA37KK98_9BACT</name>
<evidence type="ECO:0000313" key="2">
    <source>
        <dbReference type="Proteomes" id="UP001055105"/>
    </source>
</evidence>
<dbReference type="RefSeq" id="WP_244075990.1">
    <property type="nucleotide sequence ID" value="NZ_AP025581.1"/>
</dbReference>
<accession>A0AA37KK98</accession>
<gene>
    <name evidence="1" type="ORF">CE91St16_03680</name>
</gene>
<comment type="caution">
    <text evidence="1">The sequence shown here is derived from an EMBL/GenBank/DDBJ whole genome shotgun (WGS) entry which is preliminary data.</text>
</comment>
<dbReference type="AlphaFoldDB" id="A0AA37KK98"/>
<dbReference type="EMBL" id="BQOL01000001">
    <property type="protein sequence ID" value="GKI17460.1"/>
    <property type="molecule type" value="Genomic_DNA"/>
</dbReference>
<reference evidence="1" key="1">
    <citation type="submission" date="2022-01" db="EMBL/GenBank/DDBJ databases">
        <title>Novel bile acid biosynthetic pathways are enriched in the microbiome of centenarians.</title>
        <authorList>
            <person name="Sato Y."/>
            <person name="Atarashi K."/>
            <person name="Plichta R.D."/>
            <person name="Arai Y."/>
            <person name="Sasajima S."/>
            <person name="Kearney M.S."/>
            <person name="Suda W."/>
            <person name="Takeshita K."/>
            <person name="Sasaki T."/>
            <person name="Okamoto S."/>
            <person name="Skelly N.A."/>
            <person name="Okamura Y."/>
            <person name="Vlamakis H."/>
            <person name="Li Y."/>
            <person name="Tanoue T."/>
            <person name="Takei H."/>
            <person name="Nittono H."/>
            <person name="Narushima S."/>
            <person name="Irie J."/>
            <person name="Itoh H."/>
            <person name="Moriya K."/>
            <person name="Sugiura Y."/>
            <person name="Suematsu M."/>
            <person name="Moritoki N."/>
            <person name="Shibata S."/>
            <person name="Littman R.D."/>
            <person name="Fischbach A.M."/>
            <person name="Uwamino Y."/>
            <person name="Inoue T."/>
            <person name="Honda A."/>
            <person name="Hattori M."/>
            <person name="Murai T."/>
            <person name="Xavier J.R."/>
            <person name="Hirose N."/>
            <person name="Honda K."/>
        </authorList>
    </citation>
    <scope>NUCLEOTIDE SEQUENCE</scope>
    <source>
        <strain evidence="1">CE91-St16</strain>
    </source>
</reference>
<proteinExistence type="predicted"/>
<protein>
    <submittedName>
        <fullName evidence="1">Uncharacterized protein</fullName>
    </submittedName>
</protein>
<dbReference type="Proteomes" id="UP001055105">
    <property type="component" value="Unassembled WGS sequence"/>
</dbReference>
<evidence type="ECO:0000313" key="1">
    <source>
        <dbReference type="EMBL" id="GKI17460.1"/>
    </source>
</evidence>
<organism evidence="1 2">
    <name type="scientific">Alistipes finegoldii</name>
    <dbReference type="NCBI Taxonomy" id="214856"/>
    <lineage>
        <taxon>Bacteria</taxon>
        <taxon>Pseudomonadati</taxon>
        <taxon>Bacteroidota</taxon>
        <taxon>Bacteroidia</taxon>
        <taxon>Bacteroidales</taxon>
        <taxon>Rikenellaceae</taxon>
        <taxon>Alistipes</taxon>
    </lineage>
</organism>